<dbReference type="PANTHER" id="PTHR37809">
    <property type="entry name" value="RIBOSOMAL PROTEIN S12 METHYLTHIOTRANSFERASE ACCESSORY FACTOR YCAO"/>
    <property type="match status" value="1"/>
</dbReference>
<accession>A0ABW1J748</accession>
<dbReference type="Gene3D" id="3.30.40.250">
    <property type="match status" value="1"/>
</dbReference>
<dbReference type="Proteomes" id="UP001596302">
    <property type="component" value="Unassembled WGS sequence"/>
</dbReference>
<protein>
    <submittedName>
        <fullName evidence="2">YcaO-like family protein</fullName>
    </submittedName>
</protein>
<proteinExistence type="predicted"/>
<evidence type="ECO:0000313" key="2">
    <source>
        <dbReference type="EMBL" id="MFC5996325.1"/>
    </source>
</evidence>
<feature type="domain" description="YcaO" evidence="1">
    <location>
        <begin position="65"/>
        <end position="460"/>
    </location>
</feature>
<reference evidence="3" key="1">
    <citation type="journal article" date="2019" name="Int. J. Syst. Evol. Microbiol.">
        <title>The Global Catalogue of Microorganisms (GCM) 10K type strain sequencing project: providing services to taxonomists for standard genome sequencing and annotation.</title>
        <authorList>
            <consortium name="The Broad Institute Genomics Platform"/>
            <consortium name="The Broad Institute Genome Sequencing Center for Infectious Disease"/>
            <person name="Wu L."/>
            <person name="Ma J."/>
        </authorList>
    </citation>
    <scope>NUCLEOTIDE SEQUENCE [LARGE SCALE GENOMIC DNA]</scope>
    <source>
        <strain evidence="3">CCM 8391</strain>
    </source>
</reference>
<dbReference type="Gene3D" id="3.30.160.660">
    <property type="match status" value="1"/>
</dbReference>
<dbReference type="EMBL" id="JBHSQW010000039">
    <property type="protein sequence ID" value="MFC5996325.1"/>
    <property type="molecule type" value="Genomic_DNA"/>
</dbReference>
<sequence>MTALSPTPGPVLPVEALIDPMVGIVRRLVDVAPVPGVPPAYTAITAEVADARRLGTWPADRVSLGTTFGDRDGARAAALGEAVERYCGNRVPPGLRVATAARLRAEGRRLFGPEDLPFFAGWQHTEDFPYQPFTDETPIAWVHASEDGGDGCWLPASWVYLNYHSGARRSEPRLHHLNYAGIATGTDADDAFRRALLELVERDALELWWHLGGPSVGIAVDSVPGLATVLAGSRLRVHLVELPTEHPVSCVAAVVVDPETGVVGGGGAARFDPAEAARKAVLEAVHTWVFTQGLLDPDGWVFAAIDAGVLARGLYLQHRGDRRYRDDAGPGYARVRDLGAQVQVWLDPRVQEALLPRFTAPARVRTLPVAPAGDLPALRASLAAAGCRIAHVDLTTPDVAATALRVVRVCATGLVPNAPAAFRYLGLPRWREAAAARGWAAGADPAVGPDGLEPAPPPFL</sequence>
<dbReference type="PROSITE" id="PS51664">
    <property type="entry name" value="YCAO"/>
    <property type="match status" value="1"/>
</dbReference>
<evidence type="ECO:0000313" key="3">
    <source>
        <dbReference type="Proteomes" id="UP001596302"/>
    </source>
</evidence>
<dbReference type="RefSeq" id="WP_379586908.1">
    <property type="nucleotide sequence ID" value="NZ_JBHSQW010000039.1"/>
</dbReference>
<gene>
    <name evidence="2" type="ORF">ACFQE5_19150</name>
</gene>
<organism evidence="2 3">
    <name type="scientific">Pseudonocardia hispaniensis</name>
    <dbReference type="NCBI Taxonomy" id="904933"/>
    <lineage>
        <taxon>Bacteria</taxon>
        <taxon>Bacillati</taxon>
        <taxon>Actinomycetota</taxon>
        <taxon>Actinomycetes</taxon>
        <taxon>Pseudonocardiales</taxon>
        <taxon>Pseudonocardiaceae</taxon>
        <taxon>Pseudonocardia</taxon>
    </lineage>
</organism>
<dbReference type="Pfam" id="PF02624">
    <property type="entry name" value="YcaO"/>
    <property type="match status" value="1"/>
</dbReference>
<evidence type="ECO:0000259" key="1">
    <source>
        <dbReference type="PROSITE" id="PS51664"/>
    </source>
</evidence>
<dbReference type="InterPro" id="IPR003776">
    <property type="entry name" value="YcaO-like_dom"/>
</dbReference>
<comment type="caution">
    <text evidence="2">The sequence shown here is derived from an EMBL/GenBank/DDBJ whole genome shotgun (WGS) entry which is preliminary data.</text>
</comment>
<dbReference type="Gene3D" id="3.30.1330.230">
    <property type="match status" value="1"/>
</dbReference>
<name>A0ABW1J748_9PSEU</name>
<keyword evidence="3" id="KW-1185">Reference proteome</keyword>
<dbReference type="PANTHER" id="PTHR37809:SF1">
    <property type="entry name" value="RIBOSOMAL PROTEIN S12 METHYLTHIOTRANSFERASE ACCESSORY FACTOR YCAO"/>
    <property type="match status" value="1"/>
</dbReference>